<dbReference type="Proteomes" id="UP000064967">
    <property type="component" value="Chromosome"/>
</dbReference>
<gene>
    <name evidence="2" type="ORF">AKJ09_09063</name>
</gene>
<accession>A0A0K1QAF0</accession>
<sequence length="564" mass="57597">MMRINRSVALLHALVGIGLVSGCGASSPPPAAAPAPPNAPRVVPGSLQATPLLGDLPQRVSQLGGSPLAIVASGPMSEGERLGAFVDVPKDACLLAYGRASASLEDIDLAAFADEGNPLAVDEGPDPRPTVLICPPHPNRVYVAAHAASGAGLCVIAAQVVPRDRAQDIGRMAGARGSLGGAPRTPEAWPGLDDKVRAHQAALGGKWDELRRVALGVDARTVSGLGFSVEEGGCTDALLVADEDVAIVDADVMDAEGRLIGRAKDGAGGRSVTVCSPMAVSGTLEVRPHVGRGLVAVVLSKTKPEAARDLASRPDVAWFAPALPLDATRTARNSEVGKAGYGAPTSTQNGQLALGRRSTSNVNLAANGCTRIDVVAGAPLALVDAAVWDDAGSLLASNEGTDGTTLFACGKGKARVDLGTRGRPGPYSVLVRPEMWKDPAFTAHPLAASRMLARASAGPNGIPEGNAGSVKFASLDATHQYVQNANVPAGQCLRIALGTSGEGTGVEARLYDSVSGDELDRAHGQNAVSLRACADANPRTVRFEARATAGKLDAVVGERVIRAK</sequence>
<dbReference type="OrthoDB" id="5496595at2"/>
<proteinExistence type="predicted"/>
<organism evidence="2 3">
    <name type="scientific">Labilithrix luteola</name>
    <dbReference type="NCBI Taxonomy" id="1391654"/>
    <lineage>
        <taxon>Bacteria</taxon>
        <taxon>Pseudomonadati</taxon>
        <taxon>Myxococcota</taxon>
        <taxon>Polyangia</taxon>
        <taxon>Polyangiales</taxon>
        <taxon>Labilitrichaceae</taxon>
        <taxon>Labilithrix</taxon>
    </lineage>
</organism>
<dbReference type="PROSITE" id="PS51257">
    <property type="entry name" value="PROKAR_LIPOPROTEIN"/>
    <property type="match status" value="1"/>
</dbReference>
<feature type="chain" id="PRO_5005466877" evidence="1">
    <location>
        <begin position="26"/>
        <end position="564"/>
    </location>
</feature>
<evidence type="ECO:0000313" key="3">
    <source>
        <dbReference type="Proteomes" id="UP000064967"/>
    </source>
</evidence>
<protein>
    <submittedName>
        <fullName evidence="2">Uncharacterized protein</fullName>
    </submittedName>
</protein>
<dbReference type="KEGG" id="llu:AKJ09_09063"/>
<feature type="signal peptide" evidence="1">
    <location>
        <begin position="1"/>
        <end position="25"/>
    </location>
</feature>
<dbReference type="STRING" id="1391654.AKJ09_09063"/>
<keyword evidence="3" id="KW-1185">Reference proteome</keyword>
<keyword evidence="1" id="KW-0732">Signal</keyword>
<dbReference type="RefSeq" id="WP_146653328.1">
    <property type="nucleotide sequence ID" value="NZ_CP012333.1"/>
</dbReference>
<evidence type="ECO:0000256" key="1">
    <source>
        <dbReference type="SAM" id="SignalP"/>
    </source>
</evidence>
<name>A0A0K1QAF0_9BACT</name>
<reference evidence="2 3" key="1">
    <citation type="submission" date="2015-08" db="EMBL/GenBank/DDBJ databases">
        <authorList>
            <person name="Babu N.S."/>
            <person name="Beckwith C.J."/>
            <person name="Beseler K.G."/>
            <person name="Brison A."/>
            <person name="Carone J.V."/>
            <person name="Caskin T.P."/>
            <person name="Diamond M."/>
            <person name="Durham M.E."/>
            <person name="Foxe J.M."/>
            <person name="Go M."/>
            <person name="Henderson B.A."/>
            <person name="Jones I.B."/>
            <person name="McGettigan J.A."/>
            <person name="Micheletti S.J."/>
            <person name="Nasrallah M.E."/>
            <person name="Ortiz D."/>
            <person name="Piller C.R."/>
            <person name="Privatt S.R."/>
            <person name="Schneider S.L."/>
            <person name="Sharp S."/>
            <person name="Smith T.C."/>
            <person name="Stanton J.D."/>
            <person name="Ullery H.E."/>
            <person name="Wilson R.J."/>
            <person name="Serrano M.G."/>
            <person name="Buck G."/>
            <person name="Lee V."/>
            <person name="Wang Y."/>
            <person name="Carvalho R."/>
            <person name="Voegtly L."/>
            <person name="Shi R."/>
            <person name="Duckworth R."/>
            <person name="Johnson A."/>
            <person name="Loviza R."/>
            <person name="Walstead R."/>
            <person name="Shah Z."/>
            <person name="Kiflezghi M."/>
            <person name="Wade K."/>
            <person name="Ball S.L."/>
            <person name="Bradley K.W."/>
            <person name="Asai D.J."/>
            <person name="Bowman C.A."/>
            <person name="Russell D.A."/>
            <person name="Pope W.H."/>
            <person name="Jacobs-Sera D."/>
            <person name="Hendrix R.W."/>
            <person name="Hatfull G.F."/>
        </authorList>
    </citation>
    <scope>NUCLEOTIDE SEQUENCE [LARGE SCALE GENOMIC DNA]</scope>
    <source>
        <strain evidence="2 3">DSM 27648</strain>
    </source>
</reference>
<dbReference type="EMBL" id="CP012333">
    <property type="protein sequence ID" value="AKV02400.1"/>
    <property type="molecule type" value="Genomic_DNA"/>
</dbReference>
<evidence type="ECO:0000313" key="2">
    <source>
        <dbReference type="EMBL" id="AKV02400.1"/>
    </source>
</evidence>
<dbReference type="AlphaFoldDB" id="A0A0K1QAF0"/>